<name>A0A1M3SZC5_ASPLC</name>
<dbReference type="VEuPathDB" id="FungiDB:ASPFODRAFT_148577"/>
<dbReference type="AlphaFoldDB" id="A0A1M3SZC5"/>
<feature type="region of interest" description="Disordered" evidence="1">
    <location>
        <begin position="123"/>
        <end position="144"/>
    </location>
</feature>
<feature type="compositionally biased region" description="Polar residues" evidence="1">
    <location>
        <begin position="53"/>
        <end position="73"/>
    </location>
</feature>
<dbReference type="EMBL" id="KV878270">
    <property type="protein sequence ID" value="OJZ79836.1"/>
    <property type="molecule type" value="Genomic_DNA"/>
</dbReference>
<feature type="region of interest" description="Disordered" evidence="1">
    <location>
        <begin position="43"/>
        <end position="73"/>
    </location>
</feature>
<organism evidence="2 3">
    <name type="scientific">Aspergillus luchuensis (strain CBS 106.47)</name>
    <dbReference type="NCBI Taxonomy" id="1137211"/>
    <lineage>
        <taxon>Eukaryota</taxon>
        <taxon>Fungi</taxon>
        <taxon>Dikarya</taxon>
        <taxon>Ascomycota</taxon>
        <taxon>Pezizomycotina</taxon>
        <taxon>Eurotiomycetes</taxon>
        <taxon>Eurotiomycetidae</taxon>
        <taxon>Eurotiales</taxon>
        <taxon>Aspergillaceae</taxon>
        <taxon>Aspergillus</taxon>
        <taxon>Aspergillus subgen. Circumdati</taxon>
    </lineage>
</organism>
<evidence type="ECO:0000256" key="1">
    <source>
        <dbReference type="SAM" id="MobiDB-lite"/>
    </source>
</evidence>
<protein>
    <submittedName>
        <fullName evidence="2">Uncharacterized protein</fullName>
    </submittedName>
</protein>
<feature type="compositionally biased region" description="Polar residues" evidence="1">
    <location>
        <begin position="125"/>
        <end position="137"/>
    </location>
</feature>
<dbReference type="Proteomes" id="UP000184063">
    <property type="component" value="Unassembled WGS sequence"/>
</dbReference>
<accession>A0A1M3SZC5</accession>
<proteinExistence type="predicted"/>
<reference evidence="3" key="1">
    <citation type="journal article" date="2017" name="Genome Biol.">
        <title>Comparative genomics reveals high biological diversity and specific adaptations in the industrially and medically important fungal genus Aspergillus.</title>
        <authorList>
            <person name="de Vries R.P."/>
            <person name="Riley R."/>
            <person name="Wiebenga A."/>
            <person name="Aguilar-Osorio G."/>
            <person name="Amillis S."/>
            <person name="Uchima C.A."/>
            <person name="Anderluh G."/>
            <person name="Asadollahi M."/>
            <person name="Askin M."/>
            <person name="Barry K."/>
            <person name="Battaglia E."/>
            <person name="Bayram O."/>
            <person name="Benocci T."/>
            <person name="Braus-Stromeyer S.A."/>
            <person name="Caldana C."/>
            <person name="Canovas D."/>
            <person name="Cerqueira G.C."/>
            <person name="Chen F."/>
            <person name="Chen W."/>
            <person name="Choi C."/>
            <person name="Clum A."/>
            <person name="Dos Santos R.A."/>
            <person name="Damasio A.R."/>
            <person name="Diallinas G."/>
            <person name="Emri T."/>
            <person name="Fekete E."/>
            <person name="Flipphi M."/>
            <person name="Freyberg S."/>
            <person name="Gallo A."/>
            <person name="Gournas C."/>
            <person name="Habgood R."/>
            <person name="Hainaut M."/>
            <person name="Harispe M.L."/>
            <person name="Henrissat B."/>
            <person name="Hilden K.S."/>
            <person name="Hope R."/>
            <person name="Hossain A."/>
            <person name="Karabika E."/>
            <person name="Karaffa L."/>
            <person name="Karanyi Z."/>
            <person name="Krasevec N."/>
            <person name="Kuo A."/>
            <person name="Kusch H."/>
            <person name="LaButti K."/>
            <person name="Lagendijk E.L."/>
            <person name="Lapidus A."/>
            <person name="Levasseur A."/>
            <person name="Lindquist E."/>
            <person name="Lipzen A."/>
            <person name="Logrieco A.F."/>
            <person name="MacCabe A."/>
            <person name="Maekelae M.R."/>
            <person name="Malavazi I."/>
            <person name="Melin P."/>
            <person name="Meyer V."/>
            <person name="Mielnichuk N."/>
            <person name="Miskei M."/>
            <person name="Molnar A.P."/>
            <person name="Mule G."/>
            <person name="Ngan C.Y."/>
            <person name="Orejas M."/>
            <person name="Orosz E."/>
            <person name="Ouedraogo J.P."/>
            <person name="Overkamp K.M."/>
            <person name="Park H.-S."/>
            <person name="Perrone G."/>
            <person name="Piumi F."/>
            <person name="Punt P.J."/>
            <person name="Ram A.F."/>
            <person name="Ramon A."/>
            <person name="Rauscher S."/>
            <person name="Record E."/>
            <person name="Riano-Pachon D.M."/>
            <person name="Robert V."/>
            <person name="Roehrig J."/>
            <person name="Ruller R."/>
            <person name="Salamov A."/>
            <person name="Salih N.S."/>
            <person name="Samson R.A."/>
            <person name="Sandor E."/>
            <person name="Sanguinetti M."/>
            <person name="Schuetze T."/>
            <person name="Sepcic K."/>
            <person name="Shelest E."/>
            <person name="Sherlock G."/>
            <person name="Sophianopoulou V."/>
            <person name="Squina F.M."/>
            <person name="Sun H."/>
            <person name="Susca A."/>
            <person name="Todd R.B."/>
            <person name="Tsang A."/>
            <person name="Unkles S.E."/>
            <person name="van de Wiele N."/>
            <person name="van Rossen-Uffink D."/>
            <person name="Oliveira J.V."/>
            <person name="Vesth T.C."/>
            <person name="Visser J."/>
            <person name="Yu J.-H."/>
            <person name="Zhou M."/>
            <person name="Andersen M.R."/>
            <person name="Archer D.B."/>
            <person name="Baker S.E."/>
            <person name="Benoit I."/>
            <person name="Brakhage A.A."/>
            <person name="Braus G.H."/>
            <person name="Fischer R."/>
            <person name="Frisvad J.C."/>
            <person name="Goldman G.H."/>
            <person name="Houbraken J."/>
            <person name="Oakley B."/>
            <person name="Pocsi I."/>
            <person name="Scazzocchio C."/>
            <person name="Seiboth B."/>
            <person name="vanKuyk P.A."/>
            <person name="Wortman J."/>
            <person name="Dyer P.S."/>
            <person name="Grigoriev I.V."/>
        </authorList>
    </citation>
    <scope>NUCLEOTIDE SEQUENCE [LARGE SCALE GENOMIC DNA]</scope>
    <source>
        <strain evidence="3">CBS 106.47</strain>
    </source>
</reference>
<sequence>MRGSGPPRYKRLQALRTTLGLQASHPVQLGAYSHAAVAKEHGIAEHKDLNTGVVDQSRGSANPSADDSEGSAQGQAFALLNEYSSSVYVPILSTRLTQISALESSMREQKQWNRDIDETVDKLQKSSFGSGATNVTTRGKDTSS</sequence>
<evidence type="ECO:0000313" key="2">
    <source>
        <dbReference type="EMBL" id="OJZ79836.1"/>
    </source>
</evidence>
<evidence type="ECO:0000313" key="3">
    <source>
        <dbReference type="Proteomes" id="UP000184063"/>
    </source>
</evidence>
<gene>
    <name evidence="2" type="ORF">ASPFODRAFT_148577</name>
</gene>
<dbReference type="OrthoDB" id="10440317at2759"/>